<proteinExistence type="predicted"/>
<dbReference type="AlphaFoldDB" id="A0AB35WX47"/>
<name>A0AB35WX47_9PSED</name>
<gene>
    <name evidence="1" type="ORF">V0R53_22785</name>
</gene>
<protein>
    <submittedName>
        <fullName evidence="1">Uncharacterized protein</fullName>
    </submittedName>
</protein>
<sequence>MVPLVKRMAVAAEQSREVYLMSADTLTITLDPQLLELFRRYQAHTQVTPEYYVDELLARTRPTLQAVVEALDEAAGDPEALAQLFGRRMANLMQPSSDQASA</sequence>
<accession>A0AB35WX47</accession>
<evidence type="ECO:0000313" key="2">
    <source>
        <dbReference type="Proteomes" id="UP001307839"/>
    </source>
</evidence>
<evidence type="ECO:0000313" key="1">
    <source>
        <dbReference type="EMBL" id="MEE1869213.1"/>
    </source>
</evidence>
<reference evidence="1 2" key="1">
    <citation type="submission" date="2024-01" db="EMBL/GenBank/DDBJ databases">
        <title>Unpublished Manusciprt.</title>
        <authorList>
            <person name="Duman M."/>
            <person name="Valdes E.G."/>
            <person name="Ajmi N."/>
            <person name="Altun S."/>
            <person name="Saticioglu I.B."/>
        </authorList>
    </citation>
    <scope>NUCLEOTIDE SEQUENCE [LARGE SCALE GENOMIC DNA]</scope>
    <source>
        <strain evidence="1 2">120P</strain>
    </source>
</reference>
<dbReference type="EMBL" id="JAZDQP010000019">
    <property type="protein sequence ID" value="MEE1869213.1"/>
    <property type="molecule type" value="Genomic_DNA"/>
</dbReference>
<dbReference type="RefSeq" id="WP_330080657.1">
    <property type="nucleotide sequence ID" value="NZ_JAZDCU010000018.1"/>
</dbReference>
<comment type="caution">
    <text evidence="1">The sequence shown here is derived from an EMBL/GenBank/DDBJ whole genome shotgun (WGS) entry which is preliminary data.</text>
</comment>
<keyword evidence="2" id="KW-1185">Reference proteome</keyword>
<dbReference type="Proteomes" id="UP001307839">
    <property type="component" value="Unassembled WGS sequence"/>
</dbReference>
<organism evidence="1 2">
    <name type="scientific">Pseudomonas auratipiscis</name>
    <dbReference type="NCBI Taxonomy" id="3115853"/>
    <lineage>
        <taxon>Bacteria</taxon>
        <taxon>Pseudomonadati</taxon>
        <taxon>Pseudomonadota</taxon>
        <taxon>Gammaproteobacteria</taxon>
        <taxon>Pseudomonadales</taxon>
        <taxon>Pseudomonadaceae</taxon>
        <taxon>Pseudomonas</taxon>
    </lineage>
</organism>